<feature type="transmembrane region" description="Helical" evidence="11">
    <location>
        <begin position="209"/>
        <end position="228"/>
    </location>
</feature>
<reference evidence="13" key="1">
    <citation type="submission" date="2018-05" db="EMBL/GenBank/DDBJ databases">
        <authorList>
            <person name="Lanie J.A."/>
            <person name="Ng W.-L."/>
            <person name="Kazmierczak K.M."/>
            <person name="Andrzejewski T.M."/>
            <person name="Davidsen T.M."/>
            <person name="Wayne K.J."/>
            <person name="Tettelin H."/>
            <person name="Glass J.I."/>
            <person name="Rusch D."/>
            <person name="Podicherti R."/>
            <person name="Tsui H.-C.T."/>
            <person name="Winkler M.E."/>
        </authorList>
    </citation>
    <scope>NUCLEOTIDE SEQUENCE</scope>
</reference>
<evidence type="ECO:0000256" key="3">
    <source>
        <dbReference type="ARBA" id="ARBA00022449"/>
    </source>
</evidence>
<dbReference type="GO" id="GO:0015385">
    <property type="term" value="F:sodium:proton antiporter activity"/>
    <property type="evidence" value="ECO:0007669"/>
    <property type="project" value="InterPro"/>
</dbReference>
<keyword evidence="5 11" id="KW-0812">Transmembrane</keyword>
<feature type="transmembrane region" description="Helical" evidence="11">
    <location>
        <begin position="145"/>
        <end position="166"/>
    </location>
</feature>
<sequence>TMLAGLVFAGIAMIIDWADIGQFNIATYGAHHYNFSQIVLNLLLPFILFAAAMQIDLSGLAKSGLGIAYLSTIGVVIFVGIWGTLIWLVLNMIDRHISPDIGMSFPAAILFATMMASTDAAAVLSTLRHTVLPRQVRTLIAGESLFNDALSIVLFLTVLTFIASGHEVTAATAALVLSKEIIGGLLIGLAAGLVGSYLLNTCRGYSTQVLVTLGVVLGGSVLANAPMINASSPLAMVVAG</sequence>
<keyword evidence="7" id="KW-0915">Sodium</keyword>
<dbReference type="AlphaFoldDB" id="A0A383CLK1"/>
<evidence type="ECO:0000256" key="2">
    <source>
        <dbReference type="ARBA" id="ARBA00022448"/>
    </source>
</evidence>
<dbReference type="Gene3D" id="6.10.140.1330">
    <property type="match status" value="1"/>
</dbReference>
<keyword evidence="6 11" id="KW-1133">Transmembrane helix</keyword>
<organism evidence="13">
    <name type="scientific">marine metagenome</name>
    <dbReference type="NCBI Taxonomy" id="408172"/>
    <lineage>
        <taxon>unclassified sequences</taxon>
        <taxon>metagenomes</taxon>
        <taxon>ecological metagenomes</taxon>
    </lineage>
</organism>
<evidence type="ECO:0000256" key="10">
    <source>
        <dbReference type="ARBA" id="ARBA00023201"/>
    </source>
</evidence>
<dbReference type="GO" id="GO:0098719">
    <property type="term" value="P:sodium ion import across plasma membrane"/>
    <property type="evidence" value="ECO:0007669"/>
    <property type="project" value="TreeGrafter"/>
</dbReference>
<keyword evidence="8" id="KW-0406">Ion transport</keyword>
<proteinExistence type="predicted"/>
<evidence type="ECO:0000256" key="4">
    <source>
        <dbReference type="ARBA" id="ARBA00022475"/>
    </source>
</evidence>
<name>A0A383CLK1_9ZZZZ</name>
<evidence type="ECO:0000256" key="9">
    <source>
        <dbReference type="ARBA" id="ARBA00023136"/>
    </source>
</evidence>
<feature type="transmembrane region" description="Helical" evidence="11">
    <location>
        <begin position="181"/>
        <end position="200"/>
    </location>
</feature>
<dbReference type="EMBL" id="UINC01209810">
    <property type="protein sequence ID" value="SVE32991.1"/>
    <property type="molecule type" value="Genomic_DNA"/>
</dbReference>
<feature type="domain" description="Cation/H+ exchanger transmembrane" evidence="12">
    <location>
        <begin position="2"/>
        <end position="240"/>
    </location>
</feature>
<dbReference type="Pfam" id="PF00999">
    <property type="entry name" value="Na_H_Exchanger"/>
    <property type="match status" value="1"/>
</dbReference>
<dbReference type="GO" id="GO:0051453">
    <property type="term" value="P:regulation of intracellular pH"/>
    <property type="evidence" value="ECO:0007669"/>
    <property type="project" value="TreeGrafter"/>
</dbReference>
<evidence type="ECO:0000256" key="6">
    <source>
        <dbReference type="ARBA" id="ARBA00022989"/>
    </source>
</evidence>
<dbReference type="PANTHER" id="PTHR10110">
    <property type="entry name" value="SODIUM/HYDROGEN EXCHANGER"/>
    <property type="match status" value="1"/>
</dbReference>
<protein>
    <recommendedName>
        <fullName evidence="12">Cation/H+ exchanger transmembrane domain-containing protein</fullName>
    </recommendedName>
</protein>
<keyword evidence="10" id="KW-0739">Sodium transport</keyword>
<dbReference type="GO" id="GO:0015386">
    <property type="term" value="F:potassium:proton antiporter activity"/>
    <property type="evidence" value="ECO:0007669"/>
    <property type="project" value="TreeGrafter"/>
</dbReference>
<evidence type="ECO:0000259" key="12">
    <source>
        <dbReference type="Pfam" id="PF00999"/>
    </source>
</evidence>
<keyword evidence="2" id="KW-0813">Transport</keyword>
<dbReference type="InterPro" id="IPR018422">
    <property type="entry name" value="Cation/H_exchanger_CPA1"/>
</dbReference>
<keyword evidence="3" id="KW-0050">Antiport</keyword>
<feature type="non-terminal residue" evidence="13">
    <location>
        <position position="240"/>
    </location>
</feature>
<evidence type="ECO:0000256" key="8">
    <source>
        <dbReference type="ARBA" id="ARBA00023065"/>
    </source>
</evidence>
<gene>
    <name evidence="13" type="ORF">METZ01_LOCUS485845</name>
</gene>
<keyword evidence="9 11" id="KW-0472">Membrane</keyword>
<evidence type="ECO:0000256" key="1">
    <source>
        <dbReference type="ARBA" id="ARBA00004651"/>
    </source>
</evidence>
<evidence type="ECO:0000256" key="5">
    <source>
        <dbReference type="ARBA" id="ARBA00022692"/>
    </source>
</evidence>
<dbReference type="PANTHER" id="PTHR10110:SF195">
    <property type="entry name" value="NA(+)_H(+) ANTIPORTER NHAS2"/>
    <property type="match status" value="1"/>
</dbReference>
<feature type="transmembrane region" description="Helical" evidence="11">
    <location>
        <begin position="67"/>
        <end position="89"/>
    </location>
</feature>
<keyword evidence="4" id="KW-1003">Cell membrane</keyword>
<comment type="subcellular location">
    <subcellularLocation>
        <location evidence="1">Cell membrane</location>
        <topology evidence="1">Multi-pass membrane protein</topology>
    </subcellularLocation>
</comment>
<dbReference type="GO" id="GO:0005886">
    <property type="term" value="C:plasma membrane"/>
    <property type="evidence" value="ECO:0007669"/>
    <property type="project" value="UniProtKB-SubCell"/>
</dbReference>
<dbReference type="InterPro" id="IPR006153">
    <property type="entry name" value="Cation/H_exchanger_TM"/>
</dbReference>
<accession>A0A383CLK1</accession>
<evidence type="ECO:0000256" key="11">
    <source>
        <dbReference type="SAM" id="Phobius"/>
    </source>
</evidence>
<feature type="transmembrane region" description="Helical" evidence="11">
    <location>
        <begin position="34"/>
        <end position="55"/>
    </location>
</feature>
<feature type="transmembrane region" description="Helical" evidence="11">
    <location>
        <begin position="101"/>
        <end position="124"/>
    </location>
</feature>
<evidence type="ECO:0000313" key="13">
    <source>
        <dbReference type="EMBL" id="SVE32991.1"/>
    </source>
</evidence>
<evidence type="ECO:0000256" key="7">
    <source>
        <dbReference type="ARBA" id="ARBA00023053"/>
    </source>
</evidence>
<feature type="non-terminal residue" evidence="13">
    <location>
        <position position="1"/>
    </location>
</feature>